<dbReference type="Proteomes" id="UP001341840">
    <property type="component" value="Unassembled WGS sequence"/>
</dbReference>
<feature type="region of interest" description="Disordered" evidence="2">
    <location>
        <begin position="536"/>
        <end position="586"/>
    </location>
</feature>
<evidence type="ECO:0000313" key="3">
    <source>
        <dbReference type="EMBL" id="MED6125254.1"/>
    </source>
</evidence>
<proteinExistence type="predicted"/>
<comment type="caution">
    <text evidence="3">The sequence shown here is derived from an EMBL/GenBank/DDBJ whole genome shotgun (WGS) entry which is preliminary data.</text>
</comment>
<organism evidence="3 4">
    <name type="scientific">Stylosanthes scabra</name>
    <dbReference type="NCBI Taxonomy" id="79078"/>
    <lineage>
        <taxon>Eukaryota</taxon>
        <taxon>Viridiplantae</taxon>
        <taxon>Streptophyta</taxon>
        <taxon>Embryophyta</taxon>
        <taxon>Tracheophyta</taxon>
        <taxon>Spermatophyta</taxon>
        <taxon>Magnoliopsida</taxon>
        <taxon>eudicotyledons</taxon>
        <taxon>Gunneridae</taxon>
        <taxon>Pentapetalae</taxon>
        <taxon>rosids</taxon>
        <taxon>fabids</taxon>
        <taxon>Fabales</taxon>
        <taxon>Fabaceae</taxon>
        <taxon>Papilionoideae</taxon>
        <taxon>50 kb inversion clade</taxon>
        <taxon>dalbergioids sensu lato</taxon>
        <taxon>Dalbergieae</taxon>
        <taxon>Pterocarpus clade</taxon>
        <taxon>Stylosanthes</taxon>
    </lineage>
</organism>
<keyword evidence="1" id="KW-0175">Coiled coil</keyword>
<evidence type="ECO:0000256" key="1">
    <source>
        <dbReference type="SAM" id="Coils"/>
    </source>
</evidence>
<feature type="compositionally biased region" description="Low complexity" evidence="2">
    <location>
        <begin position="569"/>
        <end position="579"/>
    </location>
</feature>
<dbReference type="PANTHER" id="PTHR31099:SF28">
    <property type="entry name" value="F5J5.12"/>
    <property type="match status" value="1"/>
</dbReference>
<feature type="compositionally biased region" description="Basic and acidic residues" evidence="2">
    <location>
        <begin position="304"/>
        <end position="320"/>
    </location>
</feature>
<accession>A0ABU6RMU3</accession>
<evidence type="ECO:0008006" key="5">
    <source>
        <dbReference type="Google" id="ProtNLM"/>
    </source>
</evidence>
<protein>
    <recommendedName>
        <fullName evidence="5">Transposase (Putative), gypsy type</fullName>
    </recommendedName>
</protein>
<evidence type="ECO:0000256" key="2">
    <source>
        <dbReference type="SAM" id="MobiDB-lite"/>
    </source>
</evidence>
<dbReference type="PANTHER" id="PTHR31099">
    <property type="entry name" value="OS06G0165300 PROTEIN"/>
    <property type="match status" value="1"/>
</dbReference>
<gene>
    <name evidence="3" type="ORF">PIB30_066914</name>
</gene>
<evidence type="ECO:0000313" key="4">
    <source>
        <dbReference type="Proteomes" id="UP001341840"/>
    </source>
</evidence>
<feature type="coiled-coil region" evidence="1">
    <location>
        <begin position="405"/>
        <end position="492"/>
    </location>
</feature>
<sequence length="586" mass="65299">MAKKKSCQNVRNPRVVFPVERELYGWVDAEVFTQSSVLTSEHLPELHREMRLAQDPASERDFVLEVAGPSNRLLFQALEDKTHFLWVYAELFKHLGVRLPFSNFQREVLTQYRVVASQLHINGWDFLRTFERVCLHFGFHPSWRIFLYTYQLPAPPPENSFLSFRAYQGRRLFDAFEEECRVTALDPLETLAFEFLQSLLGGLGKRSNFRCRWILDHSDAEFAHGYGEAEPLQSLTAEDGRGGRGGPSFGPSPSSANFDHFWCFCLWSGCSCYYPIASPPPDPPLAAVKTKGGSSGGPTGRPFSVEREDGAKEDLSADLKKKGRKRKVPEASAEEAALGADSAWEHKVSPINRAFPDDYNFRAALDAGLTNGPTREILNPLVPKRLLGTAQHLACQLTACIQVGIEKAFAAKVQMEKELSSMKDQVDLLTVERDSALAAPLLNAKIKSLAQELEVAEGERLSALARMKETVLDEAEAAAAHWRDEWKSLVEETGEMVQETFEILMDQVRHLNPAIDYSMISLDTRWDPKAKRIYNPKAKAQEQSEPAAEERPDPAARVPLGEGDRGDLPEGPAGGAVVEEGGGFPV</sequence>
<feature type="region of interest" description="Disordered" evidence="2">
    <location>
        <begin position="285"/>
        <end position="333"/>
    </location>
</feature>
<dbReference type="EMBL" id="JASCZI010030898">
    <property type="protein sequence ID" value="MED6125254.1"/>
    <property type="molecule type" value="Genomic_DNA"/>
</dbReference>
<keyword evidence="4" id="KW-1185">Reference proteome</keyword>
<reference evidence="3 4" key="1">
    <citation type="journal article" date="2023" name="Plants (Basel)">
        <title>Bridging the Gap: Combining Genomics and Transcriptomics Approaches to Understand Stylosanthes scabra, an Orphan Legume from the Brazilian Caatinga.</title>
        <authorList>
            <person name="Ferreira-Neto J.R.C."/>
            <person name="da Silva M.D."/>
            <person name="Binneck E."/>
            <person name="de Melo N.F."/>
            <person name="da Silva R.H."/>
            <person name="de Melo A.L.T.M."/>
            <person name="Pandolfi V."/>
            <person name="Bustamante F.O."/>
            <person name="Brasileiro-Vidal A.C."/>
            <person name="Benko-Iseppon A.M."/>
        </authorList>
    </citation>
    <scope>NUCLEOTIDE SEQUENCE [LARGE SCALE GENOMIC DNA]</scope>
    <source>
        <tissue evidence="3">Leaves</tissue>
    </source>
</reference>
<name>A0ABU6RMU3_9FABA</name>